<dbReference type="EMBL" id="LAVO01000003">
    <property type="protein sequence ID" value="KOS11769.1"/>
    <property type="molecule type" value="Genomic_DNA"/>
</dbReference>
<evidence type="ECO:0000313" key="2">
    <source>
        <dbReference type="EMBL" id="KOS11769.1"/>
    </source>
</evidence>
<dbReference type="PANTHER" id="PTHR21381">
    <property type="entry name" value="ZGC:162297"/>
    <property type="match status" value="1"/>
</dbReference>
<dbReference type="KEGG" id="mcw:A8L33_01845"/>
<keyword evidence="3" id="KW-1185">Reference proteome</keyword>
<accession>A0A0M9VM12</accession>
<dbReference type="InterPro" id="IPR005137">
    <property type="entry name" value="BtpA"/>
</dbReference>
<dbReference type="SUPFAM" id="SSF51366">
    <property type="entry name" value="Ribulose-phoshate binding barrel"/>
    <property type="match status" value="1"/>
</dbReference>
<dbReference type="InterPro" id="IPR011060">
    <property type="entry name" value="RibuloseP-bd_barrel"/>
</dbReference>
<sequence>MPSLFRSAFPGVDKPLIAMAHVPALPGTPLYDAQGGVDALVEHVHRDVGILVDAGFDAVMFCNENDRPYQLHAGPESAAVMSRVVTECRPTSIPFGVDFLWDPRIALATAVATGASFLREVVTGVWESDMGLWNTDAATTLRERRRLDAHGLAVLMNVTPEFASPLGTRTPAQVARSTVVSSLADGILVSGPMAGAGPDVSTLREVRDAVPDEVPVLLNTGARAETIAEMLAIADGCIVGSSLKVDGETWNPVDPDRARRFVAAAKG</sequence>
<name>A0A0M9VM12_9MICO</name>
<dbReference type="NCBIfam" id="TIGR00259">
    <property type="entry name" value="thylakoid_BtpA"/>
    <property type="match status" value="1"/>
</dbReference>
<dbReference type="OrthoDB" id="9791357at2"/>
<dbReference type="PATRIC" id="fig|84292.3.peg.904"/>
<evidence type="ECO:0000256" key="1">
    <source>
        <dbReference type="ARBA" id="ARBA00006007"/>
    </source>
</evidence>
<dbReference type="Proteomes" id="UP000037737">
    <property type="component" value="Unassembled WGS sequence"/>
</dbReference>
<organism evidence="2 3">
    <name type="scientific">Microbacterium aurantiacum</name>
    <dbReference type="NCBI Taxonomy" id="162393"/>
    <lineage>
        <taxon>Bacteria</taxon>
        <taxon>Bacillati</taxon>
        <taxon>Actinomycetota</taxon>
        <taxon>Actinomycetes</taxon>
        <taxon>Micrococcales</taxon>
        <taxon>Microbacteriaceae</taxon>
        <taxon>Microbacterium</taxon>
    </lineage>
</organism>
<dbReference type="Pfam" id="PF03437">
    <property type="entry name" value="BtpA"/>
    <property type="match status" value="1"/>
</dbReference>
<dbReference type="PANTHER" id="PTHR21381:SF3">
    <property type="entry name" value="SGC REGION PROTEIN SGCQ-RELATED"/>
    <property type="match status" value="1"/>
</dbReference>
<gene>
    <name evidence="2" type="ORF">XI38_04360</name>
</gene>
<dbReference type="PIRSF" id="PIRSF005956">
    <property type="entry name" value="BtpA"/>
    <property type="match status" value="1"/>
</dbReference>
<reference evidence="2" key="1">
    <citation type="submission" date="2015-04" db="EMBL/GenBank/DDBJ databases">
        <title>Complete genome sequence of Microbacterium chocolatum SIT 101, a bacterium enantioselectively hydrolyzing mesomeric diesters.</title>
        <authorList>
            <person name="Li X."/>
            <person name="Xu Y."/>
        </authorList>
    </citation>
    <scope>NUCLEOTIDE SEQUENCE [LARGE SCALE GENOMIC DNA]</scope>
    <source>
        <strain evidence="2">SIT 101</strain>
    </source>
</reference>
<proteinExistence type="inferred from homology"/>
<dbReference type="AlphaFoldDB" id="A0A0M9VM12"/>
<evidence type="ECO:0000313" key="3">
    <source>
        <dbReference type="Proteomes" id="UP000037737"/>
    </source>
</evidence>
<comment type="caution">
    <text evidence="2">The sequence shown here is derived from an EMBL/GenBank/DDBJ whole genome shotgun (WGS) entry which is preliminary data.</text>
</comment>
<protein>
    <submittedName>
        <fullName evidence="2">SgcQ protein</fullName>
    </submittedName>
</protein>
<comment type="similarity">
    <text evidence="1">Belongs to the BtpA family.</text>
</comment>